<dbReference type="Proteomes" id="UP001064106">
    <property type="component" value="Unassembled WGS sequence"/>
</dbReference>
<organism evidence="3 4">
    <name type="scientific">Alloalcanivorax balearicus MACL04</name>
    <dbReference type="NCBI Taxonomy" id="1177182"/>
    <lineage>
        <taxon>Bacteria</taxon>
        <taxon>Pseudomonadati</taxon>
        <taxon>Pseudomonadota</taxon>
        <taxon>Gammaproteobacteria</taxon>
        <taxon>Oceanospirillales</taxon>
        <taxon>Alcanivoracaceae</taxon>
        <taxon>Alloalcanivorax</taxon>
    </lineage>
</organism>
<evidence type="ECO:0000256" key="2">
    <source>
        <dbReference type="SAM" id="SignalP"/>
    </source>
</evidence>
<dbReference type="Gene3D" id="3.40.190.10">
    <property type="entry name" value="Periplasmic binding protein-like II"/>
    <property type="match status" value="1"/>
</dbReference>
<comment type="caution">
    <text evidence="3">The sequence shown here is derived from an EMBL/GenBank/DDBJ whole genome shotgun (WGS) entry which is preliminary data.</text>
</comment>
<sequence>MNPIRTMLITITTLTLFTLAGCSGEAGDISDTANASGEKSTETSQETFTWKMVSTWSDTSSSGEYEQEFVDLVDQLSNGRLKIKRYSQGQLVSPTQVLDTVSKGTVQAGGDWPNYWSGKNTAFDLLGSHVMGFSGFDFFQWIYAAGGLEQYNRIYGQFNTVYFPITTLGTESGIRSNVPIRGLEDYKGLKVRIAGLIQTRVMTELGASPVSIGVYDVYEALQRGVVDAGEVGGPDSDEILHLQDVTKYWSTPGWHQSAAVYGIAINKDAWNELPEDLQNIVATASEAIMARSSANRNYMDGVAAQRFEEEYGIEVNQMPDQDLKTIEGIVNKAVRDIAAKNPDFQEVLESQQAYLKAYAPYRRMQGPWSFGTNELNGYRLD</sequence>
<keyword evidence="1 2" id="KW-0732">Signal</keyword>
<evidence type="ECO:0000256" key="1">
    <source>
        <dbReference type="ARBA" id="ARBA00022729"/>
    </source>
</evidence>
<dbReference type="EMBL" id="ARXS01000016">
    <property type="protein sequence ID" value="MCU5783463.1"/>
    <property type="molecule type" value="Genomic_DNA"/>
</dbReference>
<name>A0ABT2R110_9GAMM</name>
<dbReference type="RefSeq" id="WP_262461074.1">
    <property type="nucleotide sequence ID" value="NZ_ARXS01000016.1"/>
</dbReference>
<dbReference type="Gene3D" id="3.40.190.170">
    <property type="entry name" value="Bacterial extracellular solute-binding protein, family 7"/>
    <property type="match status" value="1"/>
</dbReference>
<feature type="chain" id="PRO_5046587173" evidence="2">
    <location>
        <begin position="21"/>
        <end position="381"/>
    </location>
</feature>
<dbReference type="InterPro" id="IPR038404">
    <property type="entry name" value="TRAP_DctP_sf"/>
</dbReference>
<dbReference type="NCBIfam" id="NF037995">
    <property type="entry name" value="TRAP_S1"/>
    <property type="match status" value="1"/>
</dbReference>
<evidence type="ECO:0000313" key="3">
    <source>
        <dbReference type="EMBL" id="MCU5783463.1"/>
    </source>
</evidence>
<accession>A0ABT2R110</accession>
<gene>
    <name evidence="3" type="ORF">MA04_02763</name>
</gene>
<dbReference type="PROSITE" id="PS51257">
    <property type="entry name" value="PROKAR_LIPOPROTEIN"/>
    <property type="match status" value="1"/>
</dbReference>
<keyword evidence="4" id="KW-1185">Reference proteome</keyword>
<dbReference type="InterPro" id="IPR018389">
    <property type="entry name" value="DctP_fam"/>
</dbReference>
<dbReference type="Pfam" id="PF03480">
    <property type="entry name" value="DctP"/>
    <property type="match status" value="1"/>
</dbReference>
<protein>
    <submittedName>
        <fullName evidence="3">Protein DctP5</fullName>
    </submittedName>
</protein>
<feature type="signal peptide" evidence="2">
    <location>
        <begin position="1"/>
        <end position="20"/>
    </location>
</feature>
<dbReference type="PANTHER" id="PTHR33376:SF5">
    <property type="entry name" value="EXTRACYTOPLASMIC SOLUTE RECEPTOR PROTEIN"/>
    <property type="match status" value="1"/>
</dbReference>
<dbReference type="PIRSF" id="PIRSF039026">
    <property type="entry name" value="SiaP"/>
    <property type="match status" value="1"/>
</dbReference>
<proteinExistence type="predicted"/>
<evidence type="ECO:0000313" key="4">
    <source>
        <dbReference type="Proteomes" id="UP001064106"/>
    </source>
</evidence>
<reference evidence="3" key="1">
    <citation type="submission" date="2012-09" db="EMBL/GenBank/DDBJ databases">
        <title>Genome Sequence of alkane-degrading Bacterium Alcanivorax balearicus MACL04.</title>
        <authorList>
            <person name="Lai Q."/>
            <person name="Shao Z."/>
        </authorList>
    </citation>
    <scope>NUCLEOTIDE SEQUENCE</scope>
    <source>
        <strain evidence="3">MACL04</strain>
    </source>
</reference>
<dbReference type="InterPro" id="IPR026289">
    <property type="entry name" value="SBP_TakP-like"/>
</dbReference>
<dbReference type="PANTHER" id="PTHR33376">
    <property type="match status" value="1"/>
</dbReference>